<dbReference type="Pfam" id="PF14106">
    <property type="entry name" value="DUF4279"/>
    <property type="match status" value="1"/>
</dbReference>
<evidence type="ECO:0008006" key="3">
    <source>
        <dbReference type="Google" id="ProtNLM"/>
    </source>
</evidence>
<sequence>MEHAVDHAFFSGDASLIIRGEMLDFDEITRSLNVEPARCLSKGGKVSVSGKKVSKDFWMYRVKMRGNDPVGSLMQLLRELEPNIGYIHQLSDSGYDVCLRMYYQSELGQIYFEMPNELQALIAKFKVRLEFSILSWGGAV</sequence>
<proteinExistence type="predicted"/>
<evidence type="ECO:0000313" key="2">
    <source>
        <dbReference type="Proteomes" id="UP000681526"/>
    </source>
</evidence>
<evidence type="ECO:0000313" key="1">
    <source>
        <dbReference type="EMBL" id="CAG5090863.1"/>
    </source>
</evidence>
<comment type="caution">
    <text evidence="1">The sequence shown here is derived from an EMBL/GenBank/DDBJ whole genome shotgun (WGS) entry which is preliminary data.</text>
</comment>
<protein>
    <recommendedName>
        <fullName evidence="3">DUF4279 domain-containing protein</fullName>
    </recommendedName>
</protein>
<dbReference type="Proteomes" id="UP000681526">
    <property type="component" value="Unassembled WGS sequence"/>
</dbReference>
<gene>
    <name evidence="1" type="primary">txxe 3093</name>
    <name evidence="1" type="ORF">TXXE_14790</name>
</gene>
<name>A0ABM8V6R7_THEXY</name>
<reference evidence="1 2" key="1">
    <citation type="submission" date="2021-04" db="EMBL/GenBank/DDBJ databases">
        <authorList>
            <person name="Rakotoarivonina H."/>
        </authorList>
    </citation>
    <scope>NUCLEOTIDE SEQUENCE [LARGE SCALE GENOMIC DNA]</scope>
    <source>
        <strain evidence="1 2">XE</strain>
    </source>
</reference>
<keyword evidence="2" id="KW-1185">Reference proteome</keyword>
<organism evidence="1 2">
    <name type="scientific">Thermobacillus xylanilyticus</name>
    <dbReference type="NCBI Taxonomy" id="76633"/>
    <lineage>
        <taxon>Bacteria</taxon>
        <taxon>Bacillati</taxon>
        <taxon>Bacillota</taxon>
        <taxon>Bacilli</taxon>
        <taxon>Bacillales</taxon>
        <taxon>Paenibacillaceae</taxon>
        <taxon>Thermobacillus</taxon>
    </lineage>
</organism>
<accession>A0ABM8V6R7</accession>
<dbReference type="InterPro" id="IPR025459">
    <property type="entry name" value="DUF4279"/>
</dbReference>
<dbReference type="EMBL" id="CAJRAY010000077">
    <property type="protein sequence ID" value="CAG5090863.1"/>
    <property type="molecule type" value="Genomic_DNA"/>
</dbReference>